<keyword evidence="5" id="KW-0175">Coiled coil</keyword>
<dbReference type="InterPro" id="IPR036388">
    <property type="entry name" value="WH-like_DNA-bd_sf"/>
</dbReference>
<feature type="coiled-coil region" evidence="5">
    <location>
        <begin position="58"/>
        <end position="85"/>
    </location>
</feature>
<dbReference type="InterPro" id="IPR014284">
    <property type="entry name" value="RNA_pol_sigma-70_dom"/>
</dbReference>
<evidence type="ECO:0000256" key="4">
    <source>
        <dbReference type="ARBA" id="ARBA00023163"/>
    </source>
</evidence>
<dbReference type="InterPro" id="IPR013325">
    <property type="entry name" value="RNA_pol_sigma_r2"/>
</dbReference>
<dbReference type="InterPro" id="IPR013324">
    <property type="entry name" value="RNA_pol_sigma_r3/r4-like"/>
</dbReference>
<dbReference type="GO" id="GO:0003677">
    <property type="term" value="F:DNA binding"/>
    <property type="evidence" value="ECO:0007669"/>
    <property type="project" value="InterPro"/>
</dbReference>
<dbReference type="InterPro" id="IPR013249">
    <property type="entry name" value="RNA_pol_sigma70_r4_t2"/>
</dbReference>
<keyword evidence="9" id="KW-1185">Reference proteome</keyword>
<accession>A0A840TSN3</accession>
<dbReference type="SUPFAM" id="SSF88946">
    <property type="entry name" value="Sigma2 domain of RNA polymerase sigma factors"/>
    <property type="match status" value="1"/>
</dbReference>
<gene>
    <name evidence="8" type="ORF">HNQ92_002725</name>
</gene>
<dbReference type="GO" id="GO:0016987">
    <property type="term" value="F:sigma factor activity"/>
    <property type="evidence" value="ECO:0007669"/>
    <property type="project" value="UniProtKB-KW"/>
</dbReference>
<dbReference type="SUPFAM" id="SSF88659">
    <property type="entry name" value="Sigma3 and sigma4 domains of RNA polymerase sigma factors"/>
    <property type="match status" value="1"/>
</dbReference>
<proteinExistence type="inferred from homology"/>
<dbReference type="EMBL" id="JACHGF010000003">
    <property type="protein sequence ID" value="MBB5284582.1"/>
    <property type="molecule type" value="Genomic_DNA"/>
</dbReference>
<evidence type="ECO:0000256" key="5">
    <source>
        <dbReference type="SAM" id="Coils"/>
    </source>
</evidence>
<organism evidence="8 9">
    <name type="scientific">Rhabdobacter roseus</name>
    <dbReference type="NCBI Taxonomy" id="1655419"/>
    <lineage>
        <taxon>Bacteria</taxon>
        <taxon>Pseudomonadati</taxon>
        <taxon>Bacteroidota</taxon>
        <taxon>Cytophagia</taxon>
        <taxon>Cytophagales</taxon>
        <taxon>Cytophagaceae</taxon>
        <taxon>Rhabdobacter</taxon>
    </lineage>
</organism>
<evidence type="ECO:0000256" key="1">
    <source>
        <dbReference type="ARBA" id="ARBA00010641"/>
    </source>
</evidence>
<protein>
    <submittedName>
        <fullName evidence="8">RNA polymerase sigma-70 factor (ECF subfamily)</fullName>
    </submittedName>
</protein>
<sequence>MIKILKSEELAHDTCQEVFIKIWEEPSKLVEIHSFKYYLLTMGKNHSLNLLHKISTEERSLSQLVKHISEQRNEAEDQIQSAEYQKFIQSHLASLPPQSRQVFQLCRQQGLSYGEAARILGLSAHSIKKHMVKSMRIFKVAMERELGITISFCLSVVFRFAVFS</sequence>
<feature type="domain" description="RNA polymerase sigma-70 region 2" evidence="6">
    <location>
        <begin position="3"/>
        <end position="53"/>
    </location>
</feature>
<dbReference type="Pfam" id="PF08281">
    <property type="entry name" value="Sigma70_r4_2"/>
    <property type="match status" value="1"/>
</dbReference>
<evidence type="ECO:0000259" key="6">
    <source>
        <dbReference type="Pfam" id="PF04542"/>
    </source>
</evidence>
<keyword evidence="4" id="KW-0804">Transcription</keyword>
<dbReference type="InterPro" id="IPR039425">
    <property type="entry name" value="RNA_pol_sigma-70-like"/>
</dbReference>
<comment type="similarity">
    <text evidence="1">Belongs to the sigma-70 factor family. ECF subfamily.</text>
</comment>
<name>A0A840TSN3_9BACT</name>
<dbReference type="Proteomes" id="UP000557307">
    <property type="component" value="Unassembled WGS sequence"/>
</dbReference>
<dbReference type="Gene3D" id="1.10.1740.10">
    <property type="match status" value="1"/>
</dbReference>
<feature type="domain" description="RNA polymerase sigma factor 70 region 4 type 2" evidence="7">
    <location>
        <begin position="92"/>
        <end position="135"/>
    </location>
</feature>
<dbReference type="InterPro" id="IPR007627">
    <property type="entry name" value="RNA_pol_sigma70_r2"/>
</dbReference>
<dbReference type="PANTHER" id="PTHR43133">
    <property type="entry name" value="RNA POLYMERASE ECF-TYPE SIGMA FACTO"/>
    <property type="match status" value="1"/>
</dbReference>
<evidence type="ECO:0000256" key="3">
    <source>
        <dbReference type="ARBA" id="ARBA00023082"/>
    </source>
</evidence>
<dbReference type="GO" id="GO:0006352">
    <property type="term" value="P:DNA-templated transcription initiation"/>
    <property type="evidence" value="ECO:0007669"/>
    <property type="project" value="InterPro"/>
</dbReference>
<evidence type="ECO:0000313" key="8">
    <source>
        <dbReference type="EMBL" id="MBB5284582.1"/>
    </source>
</evidence>
<keyword evidence="3" id="KW-0731">Sigma factor</keyword>
<dbReference type="AlphaFoldDB" id="A0A840TSN3"/>
<evidence type="ECO:0000256" key="2">
    <source>
        <dbReference type="ARBA" id="ARBA00023015"/>
    </source>
</evidence>
<keyword evidence="2" id="KW-0805">Transcription regulation</keyword>
<evidence type="ECO:0000259" key="7">
    <source>
        <dbReference type="Pfam" id="PF08281"/>
    </source>
</evidence>
<dbReference type="Gene3D" id="1.10.10.10">
    <property type="entry name" value="Winged helix-like DNA-binding domain superfamily/Winged helix DNA-binding domain"/>
    <property type="match status" value="1"/>
</dbReference>
<dbReference type="NCBIfam" id="TIGR02937">
    <property type="entry name" value="sigma70-ECF"/>
    <property type="match status" value="1"/>
</dbReference>
<evidence type="ECO:0000313" key="9">
    <source>
        <dbReference type="Proteomes" id="UP000557307"/>
    </source>
</evidence>
<dbReference type="PANTHER" id="PTHR43133:SF46">
    <property type="entry name" value="RNA POLYMERASE SIGMA-70 FACTOR ECF SUBFAMILY"/>
    <property type="match status" value="1"/>
</dbReference>
<dbReference type="Pfam" id="PF04542">
    <property type="entry name" value="Sigma70_r2"/>
    <property type="match status" value="1"/>
</dbReference>
<reference evidence="8 9" key="1">
    <citation type="submission" date="2020-08" db="EMBL/GenBank/DDBJ databases">
        <title>Genomic Encyclopedia of Type Strains, Phase IV (KMG-IV): sequencing the most valuable type-strain genomes for metagenomic binning, comparative biology and taxonomic classification.</title>
        <authorList>
            <person name="Goeker M."/>
        </authorList>
    </citation>
    <scope>NUCLEOTIDE SEQUENCE [LARGE SCALE GENOMIC DNA]</scope>
    <source>
        <strain evidence="8 9">DSM 105074</strain>
    </source>
</reference>
<comment type="caution">
    <text evidence="8">The sequence shown here is derived from an EMBL/GenBank/DDBJ whole genome shotgun (WGS) entry which is preliminary data.</text>
</comment>